<dbReference type="GO" id="GO:0016787">
    <property type="term" value="F:hydrolase activity"/>
    <property type="evidence" value="ECO:0007669"/>
    <property type="project" value="InterPro"/>
</dbReference>
<dbReference type="InterPro" id="IPR050742">
    <property type="entry name" value="Helicase_Restrict-Modif_Enz"/>
</dbReference>
<dbReference type="GO" id="GO:0005524">
    <property type="term" value="F:ATP binding"/>
    <property type="evidence" value="ECO:0007669"/>
    <property type="project" value="InterPro"/>
</dbReference>
<sequence length="452" mass="49782">MTGVIDIDEGLIEQIARRMALREPNRQALETVAAYVSEHYDVYAKPAPFEGVIVSATGVGKTYVIGGVIDYLAQDRGWSDFVIVVPGATIRKKTIENFTPGAVKSLTRMLGVRTVLVTADNYNTPSMAQVINDPAVVKVYVLTVQMLLAPNEGIARRTHEYTEGLGGQLYGLLKNRDDLVVLADEHHLYYGPRFSEAVRGLNPKVLLGLTATAHKLTSDDEIIYRYPLAAAIGAKFVKTPVIVGRKDDRKDLLTKLVDGTALLEAKERAIAAYRARVSTASAVNPVMLVLARDTGEADRIAAILRDESFKEGRYADAVIQVDSSVTEKNEPAMWDRLSRVEEPESPIRVIVSVRMLKEGWDVKNVYVLLSTQPSLSDVLTEQVLGRGLRLPFGKYTGVQMIDTLEVVAHDRFRQLLDNAGVLNEEFVSYSTRATVKTNDLGRVDQEVPLLGG</sequence>
<dbReference type="PANTHER" id="PTHR47396:SF1">
    <property type="entry name" value="ATP-DEPENDENT HELICASE IRC3-RELATED"/>
    <property type="match status" value="1"/>
</dbReference>
<name>A0A3S9WHI3_9MICO</name>
<dbReference type="GO" id="GO:0003677">
    <property type="term" value="F:DNA binding"/>
    <property type="evidence" value="ECO:0007669"/>
    <property type="project" value="InterPro"/>
</dbReference>
<dbReference type="InterPro" id="IPR006935">
    <property type="entry name" value="Helicase/UvrB_N"/>
</dbReference>
<evidence type="ECO:0000259" key="1">
    <source>
        <dbReference type="Pfam" id="PF04851"/>
    </source>
</evidence>
<dbReference type="GO" id="GO:0005829">
    <property type="term" value="C:cytosol"/>
    <property type="evidence" value="ECO:0007669"/>
    <property type="project" value="TreeGrafter"/>
</dbReference>
<reference evidence="2 3" key="1">
    <citation type="submission" date="2018-08" db="EMBL/GenBank/DDBJ databases">
        <title>Microbacterium oxydans strain HG3.</title>
        <authorList>
            <person name="ORTET P."/>
        </authorList>
    </citation>
    <scope>NUCLEOTIDE SEQUENCE [LARGE SCALE GENOMIC DNA]</scope>
    <source>
        <strain evidence="2 3">HG3</strain>
    </source>
</reference>
<dbReference type="Pfam" id="PF04851">
    <property type="entry name" value="ResIII"/>
    <property type="match status" value="1"/>
</dbReference>
<dbReference type="InterPro" id="IPR027417">
    <property type="entry name" value="P-loop_NTPase"/>
</dbReference>
<gene>
    <name evidence="2" type="ORF">CVS54_00781</name>
</gene>
<dbReference type="REBASE" id="292874">
    <property type="entry name" value="MoxHG3ORF782P"/>
</dbReference>
<evidence type="ECO:0000313" key="3">
    <source>
        <dbReference type="Proteomes" id="UP000274841"/>
    </source>
</evidence>
<dbReference type="KEGG" id="moy:CVS54_00781"/>
<dbReference type="Proteomes" id="UP000274841">
    <property type="component" value="Chromosome"/>
</dbReference>
<dbReference type="Gene3D" id="3.40.50.300">
    <property type="entry name" value="P-loop containing nucleotide triphosphate hydrolases"/>
    <property type="match status" value="2"/>
</dbReference>
<dbReference type="EMBL" id="CP031422">
    <property type="protein sequence ID" value="AZS39473.1"/>
    <property type="molecule type" value="Genomic_DNA"/>
</dbReference>
<organism evidence="2 3">
    <name type="scientific">Microbacterium oxydans</name>
    <dbReference type="NCBI Taxonomy" id="82380"/>
    <lineage>
        <taxon>Bacteria</taxon>
        <taxon>Bacillati</taxon>
        <taxon>Actinomycetota</taxon>
        <taxon>Actinomycetes</taxon>
        <taxon>Micrococcales</taxon>
        <taxon>Microbacteriaceae</taxon>
        <taxon>Microbacterium</taxon>
    </lineage>
</organism>
<dbReference type="AlphaFoldDB" id="A0A3S9WHI3"/>
<evidence type="ECO:0000313" key="2">
    <source>
        <dbReference type="EMBL" id="AZS39473.1"/>
    </source>
</evidence>
<feature type="domain" description="Helicase/UvrB N-terminal" evidence="1">
    <location>
        <begin position="19"/>
        <end position="213"/>
    </location>
</feature>
<dbReference type="SUPFAM" id="SSF52540">
    <property type="entry name" value="P-loop containing nucleoside triphosphate hydrolases"/>
    <property type="match status" value="1"/>
</dbReference>
<accession>A0A3S9WHI3</accession>
<protein>
    <recommendedName>
        <fullName evidence="1">Helicase/UvrB N-terminal domain-containing protein</fullName>
    </recommendedName>
</protein>
<proteinExistence type="predicted"/>
<dbReference type="PANTHER" id="PTHR47396">
    <property type="entry name" value="TYPE I RESTRICTION ENZYME ECOKI R PROTEIN"/>
    <property type="match status" value="1"/>
</dbReference>
<dbReference type="RefSeq" id="WP_127011800.1">
    <property type="nucleotide sequence ID" value="NZ_CP031422.1"/>
</dbReference>